<comment type="caution">
    <text evidence="1">The sequence shown here is derived from an EMBL/GenBank/DDBJ whole genome shotgun (WGS) entry which is preliminary data.</text>
</comment>
<dbReference type="EMBL" id="BMAV01020048">
    <property type="protein sequence ID" value="GFY73419.1"/>
    <property type="molecule type" value="Genomic_DNA"/>
</dbReference>
<name>A0A8X6YKX2_9ARAC</name>
<reference evidence="1" key="1">
    <citation type="submission" date="2020-08" db="EMBL/GenBank/DDBJ databases">
        <title>Multicomponent nature underlies the extraordinary mechanical properties of spider dragline silk.</title>
        <authorList>
            <person name="Kono N."/>
            <person name="Nakamura H."/>
            <person name="Mori M."/>
            <person name="Yoshida Y."/>
            <person name="Ohtoshi R."/>
            <person name="Malay A.D."/>
            <person name="Moran D.A.P."/>
            <person name="Tomita M."/>
            <person name="Numata K."/>
            <person name="Arakawa K."/>
        </authorList>
    </citation>
    <scope>NUCLEOTIDE SEQUENCE</scope>
</reference>
<sequence length="184" mass="20536">MKRFGRGNPRCRKYGYARETIPHVLNHYKSHSTACRGKHNAIPSHLGTVTINKKFPGVSPTLIPDLVLRRRDGETVIVDFTVAVEDRYESLVTARNAKILKYQLILESLQADSEPAYLDAIVVGSLGSRQRYSSPSYGDLQEVLNFNAQRLRPPLITLSPPPPISGIFVLALDVFLLLDTLRPA</sequence>
<protein>
    <recommendedName>
        <fullName evidence="3">Reverse transcriptase</fullName>
    </recommendedName>
</protein>
<evidence type="ECO:0008006" key="3">
    <source>
        <dbReference type="Google" id="ProtNLM"/>
    </source>
</evidence>
<accession>A0A8X6YKX2</accession>
<dbReference type="Proteomes" id="UP000886998">
    <property type="component" value="Unassembled WGS sequence"/>
</dbReference>
<evidence type="ECO:0000313" key="1">
    <source>
        <dbReference type="EMBL" id="GFY73419.1"/>
    </source>
</evidence>
<keyword evidence="2" id="KW-1185">Reference proteome</keyword>
<proteinExistence type="predicted"/>
<gene>
    <name evidence="1" type="ORF">TNIN_259021</name>
</gene>
<dbReference type="OrthoDB" id="6432781at2759"/>
<evidence type="ECO:0000313" key="2">
    <source>
        <dbReference type="Proteomes" id="UP000886998"/>
    </source>
</evidence>
<organism evidence="1 2">
    <name type="scientific">Trichonephila inaurata madagascariensis</name>
    <dbReference type="NCBI Taxonomy" id="2747483"/>
    <lineage>
        <taxon>Eukaryota</taxon>
        <taxon>Metazoa</taxon>
        <taxon>Ecdysozoa</taxon>
        <taxon>Arthropoda</taxon>
        <taxon>Chelicerata</taxon>
        <taxon>Arachnida</taxon>
        <taxon>Araneae</taxon>
        <taxon>Araneomorphae</taxon>
        <taxon>Entelegynae</taxon>
        <taxon>Araneoidea</taxon>
        <taxon>Nephilidae</taxon>
        <taxon>Trichonephila</taxon>
        <taxon>Trichonephila inaurata</taxon>
    </lineage>
</organism>
<dbReference type="AlphaFoldDB" id="A0A8X6YKX2"/>